<dbReference type="InterPro" id="IPR017888">
    <property type="entry name" value="CYC/TB1_R_domain"/>
</dbReference>
<feature type="region of interest" description="Disordered" evidence="6">
    <location>
        <begin position="148"/>
        <end position="173"/>
    </location>
</feature>
<keyword evidence="3" id="KW-0238">DNA-binding</keyword>
<evidence type="ECO:0000256" key="3">
    <source>
        <dbReference type="ARBA" id="ARBA00023125"/>
    </source>
</evidence>
<dbReference type="PANTHER" id="PTHR31072:SF224">
    <property type="entry name" value="TRANSCRIPTION FACTOR TCP1"/>
    <property type="match status" value="1"/>
</dbReference>
<dbReference type="PROSITE" id="PS51370">
    <property type="entry name" value="R"/>
    <property type="match status" value="1"/>
</dbReference>
<dbReference type="GO" id="GO:2000032">
    <property type="term" value="P:regulation of secondary shoot formation"/>
    <property type="evidence" value="ECO:0007669"/>
    <property type="project" value="TreeGrafter"/>
</dbReference>
<feature type="domain" description="TCP" evidence="7">
    <location>
        <begin position="41"/>
        <end position="99"/>
    </location>
</feature>
<dbReference type="AlphaFoldDB" id="G0Y2M4"/>
<dbReference type="Pfam" id="PF03634">
    <property type="entry name" value="TCP"/>
    <property type="match status" value="1"/>
</dbReference>
<evidence type="ECO:0000256" key="6">
    <source>
        <dbReference type="SAM" id="MobiDB-lite"/>
    </source>
</evidence>
<sequence>NMAASTNNDMEGSGDVGSSSFPLGEKTYHMTAKNPRKRNGKKDRHSKVITSRGPRDRRMRLSLDIARRFFDLQDILGFDKASKTVDWLLTKSKEAITELSRGFPQCKHGCIAGAKSDNSTSQCEVALEINESEGKSIEAIGKDKKIKQKHKSIFHGHSRESREKARARARERTLEKVQSRKFDKISKSPFERGEESGSYSNDIKSSLDVTAQWPVEDIVEESFLITEKSSSVRISNYHHEIAMSQGVCSNNSFLNFHENWGIDDQGMDLARAHPSYCAMANINLSTGNAHECRPSSIFLTNSDIGLQSQFADIQ</sequence>
<dbReference type="InterPro" id="IPR017887">
    <property type="entry name" value="TF_TCP_subgr"/>
</dbReference>
<name>G0Y2M4_AKEQU</name>
<evidence type="ECO:0000256" key="1">
    <source>
        <dbReference type="ARBA" id="ARBA00004123"/>
    </source>
</evidence>
<keyword evidence="2" id="KW-0805">Transcription regulation</keyword>
<evidence type="ECO:0000256" key="5">
    <source>
        <dbReference type="ARBA" id="ARBA00023242"/>
    </source>
</evidence>
<feature type="domain" description="R" evidence="8">
    <location>
        <begin position="159"/>
        <end position="176"/>
    </location>
</feature>
<organism evidence="9">
    <name type="scientific">Akebia quinata</name>
    <name type="common">Chocolate vine</name>
    <name type="synonym">Rajania quinata</name>
    <dbReference type="NCBI Taxonomy" id="13331"/>
    <lineage>
        <taxon>Eukaryota</taxon>
        <taxon>Viridiplantae</taxon>
        <taxon>Streptophyta</taxon>
        <taxon>Embryophyta</taxon>
        <taxon>Tracheophyta</taxon>
        <taxon>Spermatophyta</taxon>
        <taxon>Magnoliopsida</taxon>
        <taxon>Ranunculales</taxon>
        <taxon>Lardizabalaceae</taxon>
        <taxon>Lardizabaloideae</taxon>
        <taxon>Lardizabaleae</taxon>
        <taxon>Akebia</taxon>
    </lineage>
</organism>
<accession>G0Y2M4</accession>
<proteinExistence type="predicted"/>
<dbReference type="GO" id="GO:0003700">
    <property type="term" value="F:DNA-binding transcription factor activity"/>
    <property type="evidence" value="ECO:0007669"/>
    <property type="project" value="InterPro"/>
</dbReference>
<keyword evidence="4" id="KW-0804">Transcription</keyword>
<dbReference type="PANTHER" id="PTHR31072">
    <property type="entry name" value="TRANSCRIPTION FACTOR TCP4-RELATED"/>
    <property type="match status" value="1"/>
</dbReference>
<evidence type="ECO:0000256" key="2">
    <source>
        <dbReference type="ARBA" id="ARBA00023015"/>
    </source>
</evidence>
<feature type="region of interest" description="Disordered" evidence="6">
    <location>
        <begin position="1"/>
        <end position="55"/>
    </location>
</feature>
<keyword evidence="5" id="KW-0539">Nucleus</keyword>
<comment type="subcellular location">
    <subcellularLocation>
        <location evidence="1">Nucleus</location>
    </subcellularLocation>
</comment>
<dbReference type="GO" id="GO:0005634">
    <property type="term" value="C:nucleus"/>
    <property type="evidence" value="ECO:0007669"/>
    <property type="project" value="UniProtKB-SubCell"/>
</dbReference>
<feature type="non-terminal residue" evidence="9">
    <location>
        <position position="314"/>
    </location>
</feature>
<evidence type="ECO:0000259" key="7">
    <source>
        <dbReference type="PROSITE" id="PS51369"/>
    </source>
</evidence>
<feature type="compositionally biased region" description="Basic residues" evidence="6">
    <location>
        <begin position="34"/>
        <end position="47"/>
    </location>
</feature>
<evidence type="ECO:0000313" key="9">
    <source>
        <dbReference type="EMBL" id="AEJ73216.1"/>
    </source>
</evidence>
<protein>
    <submittedName>
        <fullName evidence="9">CYC-like protein 1</fullName>
    </submittedName>
</protein>
<evidence type="ECO:0000259" key="8">
    <source>
        <dbReference type="PROSITE" id="PS51370"/>
    </source>
</evidence>
<dbReference type="EMBL" id="HQ599290">
    <property type="protein sequence ID" value="AEJ73216.1"/>
    <property type="molecule type" value="Genomic_DNA"/>
</dbReference>
<dbReference type="InterPro" id="IPR005333">
    <property type="entry name" value="Transcription_factor_TCP"/>
</dbReference>
<evidence type="ECO:0000256" key="4">
    <source>
        <dbReference type="ARBA" id="ARBA00023163"/>
    </source>
</evidence>
<feature type="compositionally biased region" description="Polar residues" evidence="6">
    <location>
        <begin position="1"/>
        <end position="21"/>
    </location>
</feature>
<feature type="non-terminal residue" evidence="9">
    <location>
        <position position="1"/>
    </location>
</feature>
<reference evidence="9" key="1">
    <citation type="journal article" date="2013" name="PLoS ONE">
        <title>Combining Phylogenetic and Syntenic Analyses for Understanding the Evolution of TCP ECE Genes in Eudicots.</title>
        <authorList>
            <person name="Citerne H.L."/>
            <person name="Le Guilloux M."/>
            <person name="Sannier J."/>
            <person name="Nadot S."/>
            <person name="Damerval C."/>
        </authorList>
    </citation>
    <scope>NUCLEOTIDE SEQUENCE</scope>
</reference>
<dbReference type="GO" id="GO:0043565">
    <property type="term" value="F:sequence-specific DNA binding"/>
    <property type="evidence" value="ECO:0007669"/>
    <property type="project" value="TreeGrafter"/>
</dbReference>
<dbReference type="PROSITE" id="PS51369">
    <property type="entry name" value="TCP"/>
    <property type="match status" value="1"/>
</dbReference>
<feature type="compositionally biased region" description="Basic and acidic residues" evidence="6">
    <location>
        <begin position="157"/>
        <end position="173"/>
    </location>
</feature>